<dbReference type="InterPro" id="IPR001431">
    <property type="entry name" value="Pept_M16_Zn_BS"/>
</dbReference>
<evidence type="ECO:0000256" key="2">
    <source>
        <dbReference type="ARBA" id="ARBA00022670"/>
    </source>
</evidence>
<dbReference type="Pfam" id="PF16187">
    <property type="entry name" value="Peptidase_M16_M"/>
    <property type="match status" value="1"/>
</dbReference>
<evidence type="ECO:0000256" key="3">
    <source>
        <dbReference type="ARBA" id="ARBA00022679"/>
    </source>
</evidence>
<keyword evidence="7" id="KW-0520">NAD</keyword>
<dbReference type="Pfam" id="PF22456">
    <property type="entry name" value="PqqF-like_C_4"/>
    <property type="match status" value="1"/>
</dbReference>
<dbReference type="Proteomes" id="UP000789390">
    <property type="component" value="Unassembled WGS sequence"/>
</dbReference>
<dbReference type="GO" id="GO:0046872">
    <property type="term" value="F:metal ion binding"/>
    <property type="evidence" value="ECO:0007669"/>
    <property type="project" value="UniProtKB-KW"/>
</dbReference>
<feature type="region of interest" description="Disordered" evidence="10">
    <location>
        <begin position="119"/>
        <end position="196"/>
    </location>
</feature>
<dbReference type="InterPro" id="IPR026590">
    <property type="entry name" value="Ssirtuin_cat_dom"/>
</dbReference>
<dbReference type="PANTHER" id="PTHR43690:SF18">
    <property type="entry name" value="INSULIN-DEGRADING ENZYME-RELATED"/>
    <property type="match status" value="1"/>
</dbReference>
<dbReference type="Pfam" id="PF05193">
    <property type="entry name" value="Peptidase_M16_C"/>
    <property type="match status" value="1"/>
</dbReference>
<evidence type="ECO:0000259" key="11">
    <source>
        <dbReference type="PROSITE" id="PS50305"/>
    </source>
</evidence>
<dbReference type="Gene3D" id="3.40.50.1220">
    <property type="entry name" value="TPP-binding domain"/>
    <property type="match status" value="1"/>
</dbReference>
<dbReference type="GO" id="GO:0070403">
    <property type="term" value="F:NAD+ binding"/>
    <property type="evidence" value="ECO:0007669"/>
    <property type="project" value="InterPro"/>
</dbReference>
<feature type="binding site" evidence="9">
    <location>
        <position position="1371"/>
    </location>
    <ligand>
        <name>Zn(2+)</name>
        <dbReference type="ChEBI" id="CHEBI:29105"/>
    </ligand>
</feature>
<keyword evidence="4 9" id="KW-0479">Metal-binding</keyword>
<dbReference type="InterPro" id="IPR011249">
    <property type="entry name" value="Metalloenz_LuxS/M16"/>
</dbReference>
<dbReference type="GO" id="GO:0005737">
    <property type="term" value="C:cytoplasm"/>
    <property type="evidence" value="ECO:0007669"/>
    <property type="project" value="UniProtKB-ARBA"/>
</dbReference>
<keyword evidence="13" id="KW-1185">Reference proteome</keyword>
<evidence type="ECO:0000256" key="1">
    <source>
        <dbReference type="ARBA" id="ARBA00007261"/>
    </source>
</evidence>
<comment type="caution">
    <text evidence="12">The sequence shown here is derived from an EMBL/GenBank/DDBJ whole genome shotgun (WGS) entry which is preliminary data.</text>
</comment>
<feature type="compositionally biased region" description="Acidic residues" evidence="10">
    <location>
        <begin position="140"/>
        <end position="178"/>
    </location>
</feature>
<evidence type="ECO:0000313" key="12">
    <source>
        <dbReference type="EMBL" id="CAH0112659.1"/>
    </source>
</evidence>
<feature type="binding site" evidence="9">
    <location>
        <position position="1400"/>
    </location>
    <ligand>
        <name>Zn(2+)</name>
        <dbReference type="ChEBI" id="CHEBI:29105"/>
    </ligand>
</feature>
<accession>A0A8J2WCB5</accession>
<evidence type="ECO:0000256" key="10">
    <source>
        <dbReference type="SAM" id="MobiDB-lite"/>
    </source>
</evidence>
<keyword evidence="2" id="KW-0645">Protease</keyword>
<dbReference type="InterPro" id="IPR026591">
    <property type="entry name" value="Sirtuin_cat_small_dom_sf"/>
</dbReference>
<evidence type="ECO:0000256" key="7">
    <source>
        <dbReference type="ARBA" id="ARBA00023027"/>
    </source>
</evidence>
<organism evidence="12 13">
    <name type="scientific">Daphnia galeata</name>
    <dbReference type="NCBI Taxonomy" id="27404"/>
    <lineage>
        <taxon>Eukaryota</taxon>
        <taxon>Metazoa</taxon>
        <taxon>Ecdysozoa</taxon>
        <taxon>Arthropoda</taxon>
        <taxon>Crustacea</taxon>
        <taxon>Branchiopoda</taxon>
        <taxon>Diplostraca</taxon>
        <taxon>Cladocera</taxon>
        <taxon>Anomopoda</taxon>
        <taxon>Daphniidae</taxon>
        <taxon>Daphnia</taxon>
    </lineage>
</organism>
<keyword evidence="5" id="KW-0378">Hydrolase</keyword>
<dbReference type="Pfam" id="PF00675">
    <property type="entry name" value="Peptidase_M16"/>
    <property type="match status" value="1"/>
</dbReference>
<dbReference type="SUPFAM" id="SSF63411">
    <property type="entry name" value="LuxS/MPP-like metallohydrolase"/>
    <property type="match status" value="4"/>
</dbReference>
<dbReference type="SUPFAM" id="SSF52467">
    <property type="entry name" value="DHS-like NAD/FAD-binding domain"/>
    <property type="match status" value="1"/>
</dbReference>
<dbReference type="GO" id="GO:0006508">
    <property type="term" value="P:proteolysis"/>
    <property type="evidence" value="ECO:0007669"/>
    <property type="project" value="UniProtKB-KW"/>
</dbReference>
<keyword evidence="8" id="KW-0482">Metalloprotease</keyword>
<feature type="binding site" evidence="9">
    <location>
        <position position="1376"/>
    </location>
    <ligand>
        <name>Zn(2+)</name>
        <dbReference type="ChEBI" id="CHEBI:29105"/>
    </ligand>
</feature>
<dbReference type="GO" id="GO:0016740">
    <property type="term" value="F:transferase activity"/>
    <property type="evidence" value="ECO:0007669"/>
    <property type="project" value="UniProtKB-KW"/>
</dbReference>
<evidence type="ECO:0000256" key="9">
    <source>
        <dbReference type="PROSITE-ProRule" id="PRU00236"/>
    </source>
</evidence>
<sequence length="1538" mass="174407">MKRNCFAIKAILQLLNQPIKFFCMSASSGKRKVKNPRISKVSLPSVPSRPSLAKKRKFSALMQSPVTMEKVGTEKKLCIGNVIYLPIPVKSQNDKKEYRVLQLPNGMRVLLISDPNITETELPEMDSSKGVDNMAYSSAGEEDSEDGSEEEDVDEEGEEEEEGSESESDEESEMDPDSTESNGVDSGSTRKSKQIKEGERMAAAALCVNIGSFSDPPDLPGLAHFLEHMVFMGSSKYPEENAFDEFLKTYGGGSNASTDYETTTFEFEIHQRYFHQALEIFAEFFASPLLLPNSMKREKEAIDSEFQMALPSDSCRKQQLFASLAKDGHPMTNFTWGNSSTLKLVGDPDGSELNRRLRLFWQENYTADRMTLVLQSKHDLNQLEEWAISIFQGIPSTNSQPASPPSFKELGFPFDTPRFKRLMKVVPVKDVHQVCLSWALPSQLENYRIKPLGYLSWLIGHEGRGSLLAYLRRKVWALDLASGNDESGSDHNSTYALFSINISLTERGMSEIEQVIAAVFQYINMLKNQGPEERIWREIQTIEDLSFRYVEDSPPVENVETLSEHMHKYAPIDYITGDALIFDYKRDIISDCMNALRMDNVNIMILSKDFENADICCDIEPWFQTRYEAKDIPDEWKQIWSQALEGELPFALPEPNPFLASDFSLYDPSSVAASISVPTKIHCTEEGFSLWYRPDSKFRIPKAVLNFYLVTPVSTDSARNAVLLEILAKILKHQLMERVYDALVAQLELTIHHYDRGLVIKVSGFNHKLHLLISAIVEQFVRFEQDVGGEVFEAIREQQEKAYRNFCIKPSKIITDARLTLLHTSHWSVLEKCETVKDLTLEDLKLFSTRLKASFNLECLVQGNYSNEEALEVALSFKRNLQANGRLSDGALSPIRICQVPLGNKCCRLASFHPTDSNSVVVNYYQVGPTNMHQTAIMEILVNLMEEPVFDTLRTREQLGYNVYPTLRNTFGVLGFSISVDFQADKFRASHVDDRIEAFLNQFNQNLESMTENELQTRVQSLIKLKQVPDVSLDEEVSRNWNEILSEEYLFDRLQQEIEHLPLVSLDEIRSFFQLYGLSLNGSQRRKLSMQVVGNDKKNVDHNQKDDKIKLRFLAETDSSCSFIQDLNELRQTSMIFPPLKTFSGLPPTELPKCRKELKAVNIKKSNGSWNMSDNNSNLTTKDKTAKGKVCTNDNHQRLSAGVEDKEMDNLRKWFSDKLALGLGNRDLMEKPKVLQSLDLDGIVDYIKSGNAKNIITMAGAGISTSAGIPDFRSPSSGLYSKLCGFDLPYPEAIFEIEYFRKHPEPFFAMAKELYPKTFEPTPCHYFLRLLHKKGLLLRHYTQNVDALERVAGIPAEKLVEAHGTLHTSRCINPECRKEYDRKWMTEKVLSDVVPRCEQCKAVVKPDAVFFGEPLPERFRLVEEDFPNCDLLIILGTSLVVQPFASLVDRVPPRCPRLLINFEEAGNEDPVMVVLGFSCGLQFHGADNFRDVAWLGDCDEGCFLFAEKLGWKDELNELIEKGCESQDSVEAGAATEST</sequence>
<dbReference type="PANTHER" id="PTHR43690">
    <property type="entry name" value="NARDILYSIN"/>
    <property type="match status" value="1"/>
</dbReference>
<evidence type="ECO:0000256" key="5">
    <source>
        <dbReference type="ARBA" id="ARBA00022801"/>
    </source>
</evidence>
<dbReference type="InterPro" id="IPR003000">
    <property type="entry name" value="Sirtuin"/>
</dbReference>
<protein>
    <recommendedName>
        <fullName evidence="11">Deacetylase sirtuin-type domain-containing protein</fullName>
    </recommendedName>
</protein>
<feature type="domain" description="Deacetylase sirtuin-type" evidence="11">
    <location>
        <begin position="1233"/>
        <end position="1512"/>
    </location>
</feature>
<dbReference type="InterPro" id="IPR032632">
    <property type="entry name" value="Peptidase_M16_M"/>
</dbReference>
<evidence type="ECO:0000256" key="4">
    <source>
        <dbReference type="ARBA" id="ARBA00022723"/>
    </source>
</evidence>
<dbReference type="InterPro" id="IPR050626">
    <property type="entry name" value="Peptidase_M16"/>
</dbReference>
<feature type="binding site" evidence="9">
    <location>
        <position position="1397"/>
    </location>
    <ligand>
        <name>Zn(2+)</name>
        <dbReference type="ChEBI" id="CHEBI:29105"/>
    </ligand>
</feature>
<dbReference type="EMBL" id="CAKKLH010000329">
    <property type="protein sequence ID" value="CAH0112659.1"/>
    <property type="molecule type" value="Genomic_DNA"/>
</dbReference>
<dbReference type="Pfam" id="PF02146">
    <property type="entry name" value="SIR2"/>
    <property type="match status" value="1"/>
</dbReference>
<keyword evidence="6 9" id="KW-0862">Zinc</keyword>
<dbReference type="PROSITE" id="PS00143">
    <property type="entry name" value="INSULINASE"/>
    <property type="match status" value="1"/>
</dbReference>
<dbReference type="GO" id="GO:0004222">
    <property type="term" value="F:metalloendopeptidase activity"/>
    <property type="evidence" value="ECO:0007669"/>
    <property type="project" value="InterPro"/>
</dbReference>
<proteinExistence type="inferred from homology"/>
<dbReference type="CDD" id="cd01408">
    <property type="entry name" value="SIRT1"/>
    <property type="match status" value="1"/>
</dbReference>
<evidence type="ECO:0000313" key="13">
    <source>
        <dbReference type="Proteomes" id="UP000789390"/>
    </source>
</evidence>
<dbReference type="InterPro" id="IPR054734">
    <property type="entry name" value="PqqF-like_C_4"/>
</dbReference>
<reference evidence="12" key="1">
    <citation type="submission" date="2021-11" db="EMBL/GenBank/DDBJ databases">
        <authorList>
            <person name="Schell T."/>
        </authorList>
    </citation>
    <scope>NUCLEOTIDE SEQUENCE</scope>
    <source>
        <strain evidence="12">M5</strain>
    </source>
</reference>
<name>A0A8J2WCB5_9CRUS</name>
<dbReference type="Gene3D" id="3.30.1600.10">
    <property type="entry name" value="SIR2/SIRT2 'Small Domain"/>
    <property type="match status" value="1"/>
</dbReference>
<dbReference type="InterPro" id="IPR011765">
    <property type="entry name" value="Pept_M16_N"/>
</dbReference>
<dbReference type="InterPro" id="IPR029035">
    <property type="entry name" value="DHS-like_NAD/FAD-binding_dom"/>
</dbReference>
<feature type="active site" description="Proton acceptor" evidence="9">
    <location>
        <position position="1363"/>
    </location>
</feature>
<comment type="similarity">
    <text evidence="1">Belongs to the peptidase M16 family.</text>
</comment>
<evidence type="ECO:0000256" key="6">
    <source>
        <dbReference type="ARBA" id="ARBA00022833"/>
    </source>
</evidence>
<dbReference type="Gene3D" id="3.30.830.10">
    <property type="entry name" value="Metalloenzyme, LuxS/M16 peptidase-like"/>
    <property type="match status" value="4"/>
</dbReference>
<keyword evidence="3" id="KW-0808">Transferase</keyword>
<gene>
    <name evidence="12" type="ORF">DGAL_LOCUS16428</name>
</gene>
<dbReference type="FunFam" id="3.30.830.10:FF:000005">
    <property type="entry name" value="nardilysin isoform X1"/>
    <property type="match status" value="1"/>
</dbReference>
<dbReference type="InterPro" id="IPR007863">
    <property type="entry name" value="Peptidase_M16_C"/>
</dbReference>
<dbReference type="OrthoDB" id="952271at2759"/>
<evidence type="ECO:0000256" key="8">
    <source>
        <dbReference type="ARBA" id="ARBA00023049"/>
    </source>
</evidence>
<dbReference type="PROSITE" id="PS50305">
    <property type="entry name" value="SIRTUIN"/>
    <property type="match status" value="1"/>
</dbReference>